<comment type="caution">
    <text evidence="2">The sequence shown here is derived from an EMBL/GenBank/DDBJ whole genome shotgun (WGS) entry which is preliminary data.</text>
</comment>
<dbReference type="AlphaFoldDB" id="A0A6L3Y9W3"/>
<dbReference type="Pfam" id="PF18818">
    <property type="entry name" value="MPTase-PolyVal"/>
    <property type="match status" value="1"/>
</dbReference>
<reference evidence="2 3" key="1">
    <citation type="submission" date="2019-09" db="EMBL/GenBank/DDBJ databases">
        <title>Taxonomic organization of the family Brucellaceae based on a phylogenomic approach.</title>
        <authorList>
            <person name="Leclercq S."/>
            <person name="Cloeckaert A."/>
            <person name="Zygmunt M.S."/>
        </authorList>
    </citation>
    <scope>NUCLEOTIDE SEQUENCE [LARGE SCALE GENOMIC DNA]</scope>
    <source>
        <strain evidence="2 3">WS1830</strain>
    </source>
</reference>
<sequence>MPEKNTEPKQRIAEAEAFFSNLKADVREGGNQAYYSPVTDHIQMPPFDSFVSAEAHAAILAHEFTHWTAAKNRLDRDLSRYHRDKEDRAREELIAELGSVFLAADLGIEITPREDHAAYLQSWLNVLKNDKRAIFQAASHAERAVSFMHGLQPNASHDQQQEAA</sequence>
<proteinExistence type="predicted"/>
<accession>A0A6L3Y9W3</accession>
<dbReference type="EMBL" id="WBVX01000046">
    <property type="protein sequence ID" value="KAB2676525.1"/>
    <property type="molecule type" value="Genomic_DNA"/>
</dbReference>
<evidence type="ECO:0000259" key="1">
    <source>
        <dbReference type="Pfam" id="PF18818"/>
    </source>
</evidence>
<evidence type="ECO:0000313" key="2">
    <source>
        <dbReference type="EMBL" id="KAB2676525.1"/>
    </source>
</evidence>
<organism evidence="2 3">
    <name type="scientific">Brucella tritici</name>
    <dbReference type="NCBI Taxonomy" id="94626"/>
    <lineage>
        <taxon>Bacteria</taxon>
        <taxon>Pseudomonadati</taxon>
        <taxon>Pseudomonadota</taxon>
        <taxon>Alphaproteobacteria</taxon>
        <taxon>Hyphomicrobiales</taxon>
        <taxon>Brucellaceae</taxon>
        <taxon>Brucella/Ochrobactrum group</taxon>
        <taxon>Brucella</taxon>
    </lineage>
</organism>
<feature type="domain" description="Polyvalent protein metallopeptidase" evidence="1">
    <location>
        <begin position="14"/>
        <end position="140"/>
    </location>
</feature>
<dbReference type="InterPro" id="IPR041459">
    <property type="entry name" value="MPTase-PolyVal"/>
</dbReference>
<protein>
    <recommendedName>
        <fullName evidence="1">Polyvalent protein metallopeptidase domain-containing protein</fullName>
    </recommendedName>
</protein>
<dbReference type="RefSeq" id="WP_151653984.1">
    <property type="nucleotide sequence ID" value="NZ_WBVX01000046.1"/>
</dbReference>
<gene>
    <name evidence="2" type="ORF">F9L08_26395</name>
</gene>
<dbReference type="Proteomes" id="UP000481643">
    <property type="component" value="Unassembled WGS sequence"/>
</dbReference>
<name>A0A6L3Y9W3_9HYPH</name>
<evidence type="ECO:0000313" key="3">
    <source>
        <dbReference type="Proteomes" id="UP000481643"/>
    </source>
</evidence>